<gene>
    <name evidence="8" type="ORF">BT63DRAFT_442069</name>
</gene>
<reference evidence="8" key="1">
    <citation type="journal article" date="2020" name="Stud. Mycol.">
        <title>101 Dothideomycetes genomes: a test case for predicting lifestyles and emergence of pathogens.</title>
        <authorList>
            <person name="Haridas S."/>
            <person name="Albert R."/>
            <person name="Binder M."/>
            <person name="Bloem J."/>
            <person name="Labutti K."/>
            <person name="Salamov A."/>
            <person name="Andreopoulos B."/>
            <person name="Baker S."/>
            <person name="Barry K."/>
            <person name="Bills G."/>
            <person name="Bluhm B."/>
            <person name="Cannon C."/>
            <person name="Castanera R."/>
            <person name="Culley D."/>
            <person name="Daum C."/>
            <person name="Ezra D."/>
            <person name="Gonzalez J."/>
            <person name="Henrissat B."/>
            <person name="Kuo A."/>
            <person name="Liang C."/>
            <person name="Lipzen A."/>
            <person name="Lutzoni F."/>
            <person name="Magnuson J."/>
            <person name="Mondo S."/>
            <person name="Nolan M."/>
            <person name="Ohm R."/>
            <person name="Pangilinan J."/>
            <person name="Park H.-J."/>
            <person name="Ramirez L."/>
            <person name="Alfaro M."/>
            <person name="Sun H."/>
            <person name="Tritt A."/>
            <person name="Yoshinaga Y."/>
            <person name="Zwiers L.-H."/>
            <person name="Turgeon B."/>
            <person name="Goodwin S."/>
            <person name="Spatafora J."/>
            <person name="Crous P."/>
            <person name="Grigoriev I."/>
        </authorList>
    </citation>
    <scope>NUCLEOTIDE SEQUENCE</scope>
    <source>
        <strain evidence="8">CBS 115976</strain>
    </source>
</reference>
<dbReference type="InterPro" id="IPR022784">
    <property type="entry name" value="Ribosome_bgen_Alb1"/>
</dbReference>
<evidence type="ECO:0000313" key="8">
    <source>
        <dbReference type="EMBL" id="KAF2667058.1"/>
    </source>
</evidence>
<dbReference type="OrthoDB" id="5304887at2759"/>
<comment type="subcellular location">
    <subcellularLocation>
        <location evidence="2">Cytoplasm</location>
    </subcellularLocation>
    <subcellularLocation>
        <location evidence="1">Nucleus</location>
    </subcellularLocation>
</comment>
<dbReference type="GO" id="GO:0005730">
    <property type="term" value="C:nucleolus"/>
    <property type="evidence" value="ECO:0007669"/>
    <property type="project" value="TreeGrafter"/>
</dbReference>
<dbReference type="Proteomes" id="UP000799302">
    <property type="component" value="Unassembled WGS sequence"/>
</dbReference>
<accession>A0A6A6U7I9</accession>
<keyword evidence="6" id="KW-0539">Nucleus</keyword>
<evidence type="ECO:0000256" key="7">
    <source>
        <dbReference type="SAM" id="MobiDB-lite"/>
    </source>
</evidence>
<evidence type="ECO:0000256" key="5">
    <source>
        <dbReference type="ARBA" id="ARBA00022517"/>
    </source>
</evidence>
<evidence type="ECO:0000256" key="6">
    <source>
        <dbReference type="ARBA" id="ARBA00023242"/>
    </source>
</evidence>
<feature type="region of interest" description="Disordered" evidence="7">
    <location>
        <begin position="117"/>
        <end position="144"/>
    </location>
</feature>
<feature type="compositionally biased region" description="Basic residues" evidence="7">
    <location>
        <begin position="54"/>
        <end position="68"/>
    </location>
</feature>
<dbReference type="GO" id="GO:0005737">
    <property type="term" value="C:cytoplasm"/>
    <property type="evidence" value="ECO:0007669"/>
    <property type="project" value="UniProtKB-SubCell"/>
</dbReference>
<evidence type="ECO:0000256" key="3">
    <source>
        <dbReference type="ARBA" id="ARBA00022448"/>
    </source>
</evidence>
<evidence type="ECO:0008006" key="10">
    <source>
        <dbReference type="Google" id="ProtNLM"/>
    </source>
</evidence>
<feature type="region of interest" description="Disordered" evidence="7">
    <location>
        <begin position="1"/>
        <end position="68"/>
    </location>
</feature>
<proteinExistence type="predicted"/>
<keyword evidence="9" id="KW-1185">Reference proteome</keyword>
<feature type="compositionally biased region" description="Acidic residues" evidence="7">
    <location>
        <begin position="122"/>
        <end position="136"/>
    </location>
</feature>
<evidence type="ECO:0000256" key="1">
    <source>
        <dbReference type="ARBA" id="ARBA00004123"/>
    </source>
</evidence>
<protein>
    <recommendedName>
        <fullName evidence="10">Ribosome biogenesis protein Alb1</fullName>
    </recommendedName>
</protein>
<keyword evidence="3" id="KW-0813">Transport</keyword>
<evidence type="ECO:0000313" key="9">
    <source>
        <dbReference type="Proteomes" id="UP000799302"/>
    </source>
</evidence>
<dbReference type="GO" id="GO:0000055">
    <property type="term" value="P:ribosomal large subunit export from nucleus"/>
    <property type="evidence" value="ECO:0007669"/>
    <property type="project" value="TreeGrafter"/>
</dbReference>
<evidence type="ECO:0000256" key="2">
    <source>
        <dbReference type="ARBA" id="ARBA00004496"/>
    </source>
</evidence>
<keyword evidence="5" id="KW-0690">Ribosome biogenesis</keyword>
<dbReference type="PANTHER" id="PTHR28280">
    <property type="entry name" value="SHUTTLING PRE-60S FACTOR ECM1"/>
    <property type="match status" value="1"/>
</dbReference>
<dbReference type="EMBL" id="MU004238">
    <property type="protein sequence ID" value="KAF2667058.1"/>
    <property type="molecule type" value="Genomic_DNA"/>
</dbReference>
<dbReference type="AlphaFoldDB" id="A0A6A6U7I9"/>
<dbReference type="PANTHER" id="PTHR28280:SF1">
    <property type="entry name" value="SHUTTLING PRE-60S FACTOR ECM1"/>
    <property type="match status" value="1"/>
</dbReference>
<keyword evidence="4" id="KW-0963">Cytoplasm</keyword>
<sequence>MAKTPKPKKKTASLNSRAARRATSPTMIIKDLPTSAGGTAEPYIPRTDGSSGIRKSKTRKTRAQKLRQQKVVERADLVSARTQMKIAKSVGKRKVVKERRKDWEAVNGVKRKSGFEVLKDGGDDDDEGWDDEEEEVGGGVEDRVMKDLEHGEKMTLEVRPSVAVGGVENEQDGQVVEEVDDEI</sequence>
<feature type="compositionally biased region" description="Basic residues" evidence="7">
    <location>
        <begin position="1"/>
        <end position="11"/>
    </location>
</feature>
<organism evidence="8 9">
    <name type="scientific">Microthyrium microscopicum</name>
    <dbReference type="NCBI Taxonomy" id="703497"/>
    <lineage>
        <taxon>Eukaryota</taxon>
        <taxon>Fungi</taxon>
        <taxon>Dikarya</taxon>
        <taxon>Ascomycota</taxon>
        <taxon>Pezizomycotina</taxon>
        <taxon>Dothideomycetes</taxon>
        <taxon>Dothideomycetes incertae sedis</taxon>
        <taxon>Microthyriales</taxon>
        <taxon>Microthyriaceae</taxon>
        <taxon>Microthyrium</taxon>
    </lineage>
</organism>
<name>A0A6A6U7I9_9PEZI</name>
<dbReference type="GO" id="GO:0030687">
    <property type="term" value="C:preribosome, large subunit precursor"/>
    <property type="evidence" value="ECO:0007669"/>
    <property type="project" value="TreeGrafter"/>
</dbReference>
<dbReference type="InterPro" id="IPR053278">
    <property type="entry name" value="Pre-60S_factor_ECM1"/>
</dbReference>
<evidence type="ECO:0000256" key="4">
    <source>
        <dbReference type="ARBA" id="ARBA00022490"/>
    </source>
</evidence>
<dbReference type="Pfam" id="PF09135">
    <property type="entry name" value="Alb1"/>
    <property type="match status" value="1"/>
</dbReference>